<evidence type="ECO:0008006" key="3">
    <source>
        <dbReference type="Google" id="ProtNLM"/>
    </source>
</evidence>
<dbReference type="AlphaFoldDB" id="A0A840F5Y6"/>
<dbReference type="Proteomes" id="UP000551501">
    <property type="component" value="Unassembled WGS sequence"/>
</dbReference>
<comment type="caution">
    <text evidence="1">The sequence shown here is derived from an EMBL/GenBank/DDBJ whole genome shotgun (WGS) entry which is preliminary data.</text>
</comment>
<dbReference type="EMBL" id="JACIFP010000002">
    <property type="protein sequence ID" value="MBB4138074.1"/>
    <property type="molecule type" value="Genomic_DNA"/>
</dbReference>
<reference evidence="1 2" key="1">
    <citation type="submission" date="2020-08" db="EMBL/GenBank/DDBJ databases">
        <title>Sequencing the genomes of 1000 actinobacteria strains.</title>
        <authorList>
            <person name="Klenk H.-P."/>
        </authorList>
    </citation>
    <scope>NUCLEOTIDE SEQUENCE [LARGE SCALE GENOMIC DNA]</scope>
    <source>
        <strain evidence="1 2">DSM 45298</strain>
    </source>
</reference>
<evidence type="ECO:0000313" key="2">
    <source>
        <dbReference type="Proteomes" id="UP000551501"/>
    </source>
</evidence>
<evidence type="ECO:0000313" key="1">
    <source>
        <dbReference type="EMBL" id="MBB4138074.1"/>
    </source>
</evidence>
<protein>
    <recommendedName>
        <fullName evidence="3">DUF3800 domain-containing protein</fullName>
    </recommendedName>
</protein>
<accession>A0A840F5Y6</accession>
<dbReference type="RefSeq" id="WP_183373321.1">
    <property type="nucleotide sequence ID" value="NZ_BAABHL010000166.1"/>
</dbReference>
<gene>
    <name evidence="1" type="ORF">BKA16_004699</name>
</gene>
<organism evidence="1 2">
    <name type="scientific">Gordonia humi</name>
    <dbReference type="NCBI Taxonomy" id="686429"/>
    <lineage>
        <taxon>Bacteria</taxon>
        <taxon>Bacillati</taxon>
        <taxon>Actinomycetota</taxon>
        <taxon>Actinomycetes</taxon>
        <taxon>Mycobacteriales</taxon>
        <taxon>Gordoniaceae</taxon>
        <taxon>Gordonia</taxon>
    </lineage>
</organism>
<keyword evidence="2" id="KW-1185">Reference proteome</keyword>
<proteinExistence type="predicted"/>
<sequence>MFTAWIDESQSNARLDPGTYMLSAAIIEDSAVDVARAAMRTLLLPGQRKVHWRDEGRHELIVTTIAGLDVEHLVAVRCAPEAAARPERQRRLCLDRLLPELVALGVTSAILESRGRKDDQRDIDALNFIRRRRLIDGDLRIDHVGGPADPLLWIPDACCGAVTQYRCGNSTHFDQLRPTLTFIDVDG</sequence>
<name>A0A840F5Y6_9ACTN</name>